<organism evidence="7 8">
    <name type="scientific">Hungatella hathewayi WAL-18680</name>
    <dbReference type="NCBI Taxonomy" id="742737"/>
    <lineage>
        <taxon>Bacteria</taxon>
        <taxon>Bacillati</taxon>
        <taxon>Bacillota</taxon>
        <taxon>Clostridia</taxon>
        <taxon>Lachnospirales</taxon>
        <taxon>Lachnospiraceae</taxon>
        <taxon>Hungatella</taxon>
    </lineage>
</organism>
<feature type="transmembrane region" description="Helical" evidence="6">
    <location>
        <begin position="466"/>
        <end position="488"/>
    </location>
</feature>
<feature type="transmembrane region" description="Helical" evidence="6">
    <location>
        <begin position="574"/>
        <end position="591"/>
    </location>
</feature>
<feature type="transmembrane region" description="Helical" evidence="6">
    <location>
        <begin position="730"/>
        <end position="747"/>
    </location>
</feature>
<feature type="transmembrane region" description="Helical" evidence="6">
    <location>
        <begin position="701"/>
        <end position="723"/>
    </location>
</feature>
<dbReference type="AlphaFoldDB" id="G5IB12"/>
<feature type="transmembrane region" description="Helical" evidence="6">
    <location>
        <begin position="93"/>
        <end position="116"/>
    </location>
</feature>
<proteinExistence type="predicted"/>
<feature type="transmembrane region" description="Helical" evidence="6">
    <location>
        <begin position="650"/>
        <end position="669"/>
    </location>
</feature>
<feature type="transmembrane region" description="Helical" evidence="6">
    <location>
        <begin position="404"/>
        <end position="424"/>
    </location>
</feature>
<evidence type="ECO:0000256" key="6">
    <source>
        <dbReference type="SAM" id="Phobius"/>
    </source>
</evidence>
<dbReference type="EMBL" id="ADLN01000005">
    <property type="protein sequence ID" value="EHI61327.1"/>
    <property type="molecule type" value="Genomic_DNA"/>
</dbReference>
<comment type="subcellular location">
    <subcellularLocation>
        <location evidence="1">Cell membrane</location>
        <topology evidence="1">Multi-pass membrane protein</topology>
    </subcellularLocation>
</comment>
<comment type="caution">
    <text evidence="7">The sequence shown here is derived from an EMBL/GenBank/DDBJ whole genome shotgun (WGS) entry which is preliminary data.</text>
</comment>
<feature type="transmembrane region" description="Helical" evidence="6">
    <location>
        <begin position="161"/>
        <end position="179"/>
    </location>
</feature>
<dbReference type="HOGENOM" id="CLU_323325_0_0_9"/>
<feature type="transmembrane region" description="Helical" evidence="6">
    <location>
        <begin position="436"/>
        <end position="454"/>
    </location>
</feature>
<keyword evidence="2" id="KW-1003">Cell membrane</keyword>
<dbReference type="PANTHER" id="PTHR30250">
    <property type="entry name" value="PST FAMILY PREDICTED COLANIC ACID TRANSPORTER"/>
    <property type="match status" value="1"/>
</dbReference>
<feature type="transmembrane region" description="Helical" evidence="6">
    <location>
        <begin position="128"/>
        <end position="149"/>
    </location>
</feature>
<evidence type="ECO:0000256" key="5">
    <source>
        <dbReference type="ARBA" id="ARBA00023136"/>
    </source>
</evidence>
<keyword evidence="8" id="KW-1185">Reference proteome</keyword>
<evidence type="ECO:0000313" key="8">
    <source>
        <dbReference type="Proteomes" id="UP000005384"/>
    </source>
</evidence>
<evidence type="ECO:0000256" key="3">
    <source>
        <dbReference type="ARBA" id="ARBA00022692"/>
    </source>
</evidence>
<dbReference type="GO" id="GO:0005886">
    <property type="term" value="C:plasma membrane"/>
    <property type="evidence" value="ECO:0007669"/>
    <property type="project" value="UniProtKB-SubCell"/>
</dbReference>
<feature type="transmembrane region" description="Helical" evidence="6">
    <location>
        <begin position="334"/>
        <end position="357"/>
    </location>
</feature>
<feature type="transmembrane region" description="Helical" evidence="6">
    <location>
        <begin position="621"/>
        <end position="638"/>
    </location>
</feature>
<name>G5IB12_9FIRM</name>
<keyword evidence="4 6" id="KW-1133">Transmembrane helix</keyword>
<dbReference type="RefSeq" id="WP_006778675.1">
    <property type="nucleotide sequence ID" value="NZ_CP040506.1"/>
</dbReference>
<accession>G5IB12</accession>
<evidence type="ECO:0000256" key="2">
    <source>
        <dbReference type="ARBA" id="ARBA00022475"/>
    </source>
</evidence>
<feature type="transmembrane region" description="Helical" evidence="6">
    <location>
        <begin position="185"/>
        <end position="209"/>
    </location>
</feature>
<evidence type="ECO:0000256" key="4">
    <source>
        <dbReference type="ARBA" id="ARBA00022989"/>
    </source>
</evidence>
<feature type="transmembrane region" description="Helical" evidence="6">
    <location>
        <begin position="543"/>
        <end position="562"/>
    </location>
</feature>
<sequence>METGRREKSAKNLLYAWLNQGVMLLMNIVVRMVFVRVLSKEYLGLSGLFGNIISLLSLAELGVGTAIIYSLYEPLAHDDQIKINSLMKFYQKVYRIVGLVILTAGMIITPYLSLFIKEMPAIPEIRQIYVLFVINSSVSYFFSYKGSLITADQKDYIVKKIKLAITLLMYILQVLTLMVSKNYLLFLGIQIAATLAQNIFYTCAANRLYPFLNVKTARKLDPDSYHLIFKNTKALVFHKVGEVVKFSTDNLIISKFVGLIDVGVYSNYTLIQQALTNILSQIFASITASVGNLGVTEKREKKYEVFRKVFFLDGWIYGFCSIAFLCLAQDFIRIFFGDSFVLNNSILFLIVFNFYLVGMRKATLTFRDAFGLFWQNRYMPIAEAVINLFISLTLVKHYGIAGVLWGTALSTLLLPWWMEPYILFKHGLKKDMKSYWVMYWKYVAVTAGAVFLTWQVCERISAENGLLLLGIKLGLCVAIPNLIFYFIFRKTNEFFYYQNFFKSAEVKRMVGDKIRKGIDWMVAIIIIISLGYSYISRERYDKIIVYAPMIGFLVLVVLFFDHVKWMEKLKQRDVDLFLVILGVGIAVVNLVLVKSGWGAIFTVTNFLLILYLAGEVKLDKKIYYAIGIACLVILSTWIGKGDKTYNTNLASMIIFAVASCGVTSMLYFFECRQKAVWGKGISLLVMLVLVLPMVMRLRARCVLVGIGVFVILNYVIPAAVWGWKKLYNTCVVLLIAGSIGFPLWYVWLWKKGVNVSVVTLGKSFFSGRNIVWEQFLTAFSKKPLTGIGSDFLTFIPDALFTEVHNGLLNIMVVHGVFVVAIVAFLLGKRLIQLGEKASKNSLSRQCASVIISLAVISVFENYFIITFYNILMFLVFCMGFGYQKDVSGDKTQYN</sequence>
<feature type="transmembrane region" description="Helical" evidence="6">
    <location>
        <begin position="12"/>
        <end position="34"/>
    </location>
</feature>
<dbReference type="PATRIC" id="fig|742737.3.peg.688"/>
<evidence type="ECO:0000256" key="1">
    <source>
        <dbReference type="ARBA" id="ARBA00004651"/>
    </source>
</evidence>
<keyword evidence="5 6" id="KW-0472">Membrane</keyword>
<dbReference type="InterPro" id="IPR050833">
    <property type="entry name" value="Poly_Biosynth_Transport"/>
</dbReference>
<feature type="transmembrane region" description="Helical" evidence="6">
    <location>
        <begin position="842"/>
        <end position="859"/>
    </location>
</feature>
<feature type="transmembrane region" description="Helical" evidence="6">
    <location>
        <begin position="309"/>
        <end position="328"/>
    </location>
</feature>
<protein>
    <recommendedName>
        <fullName evidence="9">Polysaccharide biosynthesis protein C-terminal domain-containing protein</fullName>
    </recommendedName>
</protein>
<keyword evidence="3 6" id="KW-0812">Transmembrane</keyword>
<dbReference type="PANTHER" id="PTHR30250:SF26">
    <property type="entry name" value="PSMA PROTEIN"/>
    <property type="match status" value="1"/>
</dbReference>
<feature type="transmembrane region" description="Helical" evidence="6">
    <location>
        <begin position="46"/>
        <end position="72"/>
    </location>
</feature>
<feature type="transmembrane region" description="Helical" evidence="6">
    <location>
        <begin position="806"/>
        <end position="826"/>
    </location>
</feature>
<evidence type="ECO:0008006" key="9">
    <source>
        <dbReference type="Google" id="ProtNLM"/>
    </source>
</evidence>
<reference evidence="7 8" key="1">
    <citation type="submission" date="2011-08" db="EMBL/GenBank/DDBJ databases">
        <title>The Genome Sequence of Clostridium hathewayi WAL-18680.</title>
        <authorList>
            <consortium name="The Broad Institute Genome Sequencing Platform"/>
            <person name="Earl A."/>
            <person name="Ward D."/>
            <person name="Feldgarden M."/>
            <person name="Gevers D."/>
            <person name="Finegold S.M."/>
            <person name="Summanen P.H."/>
            <person name="Molitoris D.R."/>
            <person name="Song M."/>
            <person name="Daigneault M."/>
            <person name="Allen-Vercoe E."/>
            <person name="Young S.K."/>
            <person name="Zeng Q."/>
            <person name="Gargeya S."/>
            <person name="Fitzgerald M."/>
            <person name="Haas B."/>
            <person name="Abouelleil A."/>
            <person name="Alvarado L."/>
            <person name="Arachchi H.M."/>
            <person name="Berlin A."/>
            <person name="Brown A."/>
            <person name="Chapman S.B."/>
            <person name="Chen Z."/>
            <person name="Dunbar C."/>
            <person name="Freedman E."/>
            <person name="Gearin G."/>
            <person name="Gellesch M."/>
            <person name="Goldberg J."/>
            <person name="Griggs A."/>
            <person name="Gujja S."/>
            <person name="Heiman D."/>
            <person name="Howarth C."/>
            <person name="Larson L."/>
            <person name="Lui A."/>
            <person name="MacDonald P.J.P."/>
            <person name="Montmayeur A."/>
            <person name="Murphy C."/>
            <person name="Neiman D."/>
            <person name="Pearson M."/>
            <person name="Priest M."/>
            <person name="Roberts A."/>
            <person name="Saif S."/>
            <person name="Shea T."/>
            <person name="Shenoy N."/>
            <person name="Sisk P."/>
            <person name="Stolte C."/>
            <person name="Sykes S."/>
            <person name="Wortman J."/>
            <person name="Nusbaum C."/>
            <person name="Birren B."/>
        </authorList>
    </citation>
    <scope>NUCLEOTIDE SEQUENCE [LARGE SCALE GENOMIC DNA]</scope>
    <source>
        <strain evidence="7 8">WAL-18680</strain>
    </source>
</reference>
<gene>
    <name evidence="7" type="ORF">HMPREF9473_00689</name>
</gene>
<dbReference type="OrthoDB" id="8609648at2"/>
<dbReference type="Proteomes" id="UP000005384">
    <property type="component" value="Unassembled WGS sequence"/>
</dbReference>
<feature type="transmembrane region" description="Helical" evidence="6">
    <location>
        <begin position="517"/>
        <end position="537"/>
    </location>
</feature>
<evidence type="ECO:0000313" key="7">
    <source>
        <dbReference type="EMBL" id="EHI61327.1"/>
    </source>
</evidence>
<feature type="transmembrane region" description="Helical" evidence="6">
    <location>
        <begin position="676"/>
        <end position="695"/>
    </location>
</feature>